<dbReference type="InterPro" id="IPR041522">
    <property type="entry name" value="CdaR_GGDEF"/>
</dbReference>
<evidence type="ECO:0000259" key="2">
    <source>
        <dbReference type="PROSITE" id="PS50887"/>
    </source>
</evidence>
<dbReference type="EMBL" id="CP121694">
    <property type="protein sequence ID" value="WRO23308.1"/>
    <property type="molecule type" value="Genomic_DNA"/>
</dbReference>
<accession>A0AAU0UVH6</accession>
<dbReference type="PROSITE" id="PS50887">
    <property type="entry name" value="GGDEF"/>
    <property type="match status" value="1"/>
</dbReference>
<dbReference type="Proteomes" id="UP001329915">
    <property type="component" value="Chromosome"/>
</dbReference>
<evidence type="ECO:0000313" key="4">
    <source>
        <dbReference type="Proteomes" id="UP001329915"/>
    </source>
</evidence>
<name>A0AAU0UVH6_9FIRM</name>
<dbReference type="InterPro" id="IPR000160">
    <property type="entry name" value="GGDEF_dom"/>
</dbReference>
<organism evidence="3 4">
    <name type="scientific">Metallumcola ferriviriculae</name>
    <dbReference type="NCBI Taxonomy" id="3039180"/>
    <lineage>
        <taxon>Bacteria</taxon>
        <taxon>Bacillati</taxon>
        <taxon>Bacillota</taxon>
        <taxon>Clostridia</taxon>
        <taxon>Neomoorellales</taxon>
        <taxon>Desulfitibacteraceae</taxon>
        <taxon>Metallumcola</taxon>
    </lineage>
</organism>
<sequence length="552" mass="62471">MTFQVSDALKMEAFKDAILLSGNKGLQKKIRWVNILELLDDISLVRPGELLITTAFGLAQDKELQEKLIPTLAGKKISCLAIQTGYYLQEVPKRLIIDAERFSIPLIQLPQGMSFSHATTDLLTRIVNRQFGLLEYRERVRRQLLQTILDNGDFSSLVKVLRQHLGKYPIRILDSTFNALASSRVEPALLSTKNLTKELDQLVQQGYLDNAETDHSLMQIKAVDNLIPAQRLMPILASGNQVLGYISVLNLPAKLSYEQSTVLDQSSTVCALLFLRQIAVKETENRLQGDFLDDLLAGNFLSTDQVEKRAAFLGYNLAQYGMILLANIDDFSGYIHGKNETDIHGLKNNLLYQVNCAIGNHTNHSFITRLRSDSIIVLVLAPEADNNEWQNRLAQTIRARVNQQFPNLSLSIGIGRFYHSVTDFRKSYSEAEKSLHIARKLYQTDAIASFDQLGFYRLLLENGTNELDNFYRETLGALISYDQEKGTELEKTLAVYLEQNRNAQAAAEELFIHRHTLRYRLGRIEEIAGIGLDNAENVFNLQVGLKLRKILR</sequence>
<evidence type="ECO:0000313" key="3">
    <source>
        <dbReference type="EMBL" id="WRO23308.1"/>
    </source>
</evidence>
<dbReference type="AlphaFoldDB" id="A0AAU0UVH6"/>
<gene>
    <name evidence="3" type="ORF">MFMK1_003165</name>
</gene>
<dbReference type="Pfam" id="PF13556">
    <property type="entry name" value="HTH_30"/>
    <property type="match status" value="1"/>
</dbReference>
<dbReference type="RefSeq" id="WP_366922690.1">
    <property type="nucleotide sequence ID" value="NZ_CP121694.1"/>
</dbReference>
<dbReference type="Pfam" id="PF07905">
    <property type="entry name" value="PucR"/>
    <property type="match status" value="1"/>
</dbReference>
<evidence type="ECO:0000256" key="1">
    <source>
        <dbReference type="ARBA" id="ARBA00006754"/>
    </source>
</evidence>
<dbReference type="Gene3D" id="1.10.10.2840">
    <property type="entry name" value="PucR C-terminal helix-turn-helix domain"/>
    <property type="match status" value="1"/>
</dbReference>
<protein>
    <submittedName>
        <fullName evidence="3">PucR family transcriptional regulator ligand-binding domain-containing protein</fullName>
    </submittedName>
</protein>
<dbReference type="InterPro" id="IPR051448">
    <property type="entry name" value="CdaR-like_regulators"/>
</dbReference>
<comment type="similarity">
    <text evidence="1">Belongs to the CdaR family.</text>
</comment>
<feature type="domain" description="GGDEF" evidence="2">
    <location>
        <begin position="319"/>
        <end position="452"/>
    </location>
</feature>
<proteinExistence type="inferred from homology"/>
<dbReference type="PANTHER" id="PTHR33744:SF1">
    <property type="entry name" value="DNA-BINDING TRANSCRIPTIONAL ACTIVATOR ADER"/>
    <property type="match status" value="1"/>
</dbReference>
<dbReference type="Pfam" id="PF17853">
    <property type="entry name" value="GGDEF_2"/>
    <property type="match status" value="1"/>
</dbReference>
<keyword evidence="4" id="KW-1185">Reference proteome</keyword>
<dbReference type="InterPro" id="IPR042070">
    <property type="entry name" value="PucR_C-HTH_sf"/>
</dbReference>
<reference evidence="3 4" key="1">
    <citation type="submission" date="2023-04" db="EMBL/GenBank/DDBJ databases">
        <authorList>
            <person name="Hsu D."/>
        </authorList>
    </citation>
    <scope>NUCLEOTIDE SEQUENCE [LARGE SCALE GENOMIC DNA]</scope>
    <source>
        <strain evidence="3 4">MK1</strain>
    </source>
</reference>
<dbReference type="KEGG" id="dbc:MFMK1_003165"/>
<dbReference type="InterPro" id="IPR025736">
    <property type="entry name" value="PucR_C-HTH_dom"/>
</dbReference>
<dbReference type="PANTHER" id="PTHR33744">
    <property type="entry name" value="CARBOHYDRATE DIACID REGULATOR"/>
    <property type="match status" value="1"/>
</dbReference>
<dbReference type="InterPro" id="IPR012914">
    <property type="entry name" value="PucR_dom"/>
</dbReference>